<feature type="region of interest" description="Disordered" evidence="1">
    <location>
        <begin position="1"/>
        <end position="22"/>
    </location>
</feature>
<dbReference type="SUPFAM" id="SSF55781">
    <property type="entry name" value="GAF domain-like"/>
    <property type="match status" value="1"/>
</dbReference>
<feature type="domain" description="PAS fold-4" evidence="2">
    <location>
        <begin position="207"/>
        <end position="315"/>
    </location>
</feature>
<accession>A0A521CUA9</accession>
<dbReference type="Gene3D" id="3.30.450.40">
    <property type="match status" value="1"/>
</dbReference>
<dbReference type="SUPFAM" id="SSF55785">
    <property type="entry name" value="PYP-like sensor domain (PAS domain)"/>
    <property type="match status" value="1"/>
</dbReference>
<organism evidence="3 4">
    <name type="scientific">Pedobacter westerhofensis</name>
    <dbReference type="NCBI Taxonomy" id="425512"/>
    <lineage>
        <taxon>Bacteria</taxon>
        <taxon>Pseudomonadati</taxon>
        <taxon>Bacteroidota</taxon>
        <taxon>Sphingobacteriia</taxon>
        <taxon>Sphingobacteriales</taxon>
        <taxon>Sphingobacteriaceae</taxon>
        <taxon>Pedobacter</taxon>
    </lineage>
</organism>
<dbReference type="PANTHER" id="PTHR43102:SF2">
    <property type="entry name" value="GAF DOMAIN-CONTAINING PROTEIN"/>
    <property type="match status" value="1"/>
</dbReference>
<dbReference type="Proteomes" id="UP000320300">
    <property type="component" value="Unassembled WGS sequence"/>
</dbReference>
<gene>
    <name evidence="3" type="ORF">SAMN06265348_104214</name>
</gene>
<evidence type="ECO:0000256" key="1">
    <source>
        <dbReference type="SAM" id="MobiDB-lite"/>
    </source>
</evidence>
<evidence type="ECO:0000313" key="3">
    <source>
        <dbReference type="EMBL" id="SMO63002.1"/>
    </source>
</evidence>
<name>A0A521CUA9_9SPHI</name>
<dbReference type="AlphaFoldDB" id="A0A521CUA9"/>
<dbReference type="Pfam" id="PF08448">
    <property type="entry name" value="PAS_4"/>
    <property type="match status" value="1"/>
</dbReference>
<dbReference type="PANTHER" id="PTHR43102">
    <property type="entry name" value="SLR1143 PROTEIN"/>
    <property type="match status" value="1"/>
</dbReference>
<dbReference type="EMBL" id="FXTN01000004">
    <property type="protein sequence ID" value="SMO63002.1"/>
    <property type="molecule type" value="Genomic_DNA"/>
</dbReference>
<protein>
    <submittedName>
        <fullName evidence="3">GAF domain-containing protein</fullName>
    </submittedName>
</protein>
<dbReference type="InterPro" id="IPR013656">
    <property type="entry name" value="PAS_4"/>
</dbReference>
<dbReference type="Gene3D" id="3.30.450.20">
    <property type="entry name" value="PAS domain"/>
    <property type="match status" value="1"/>
</dbReference>
<evidence type="ECO:0000259" key="2">
    <source>
        <dbReference type="Pfam" id="PF08448"/>
    </source>
</evidence>
<proteinExistence type="predicted"/>
<dbReference type="InterPro" id="IPR035965">
    <property type="entry name" value="PAS-like_dom_sf"/>
</dbReference>
<sequence length="387" mass="43249">MKDKATSTDNHTENNPKPANDQQRVAALKRYHIIGSAPEKSFDNIANLAANFFNLPVALINFVDTEEVFVKTSMDIKGANVATPRSSSLCSLAMLSNEVTVFETLPIADPCLLSNSILAAEIGFKFYAGAPLITYDGFSIGTICVMGYEKRNFSEKEKQMLANMAKIVMDQIEMRLHSLFEFEQGLIETADQIQKNRSHQSIISAAPIAIGLFTGKEMTIEIANIKILELWGKTEEVIGKTLKEALPEIQGQGFLEILDQVYRSGNPFFGNEQYVMLERHNRFEEVCFNFVYQPVKNGGGQTSSIMVIATEVTEHVNTKKRLQFISMANVEMLAAHLDIAQHHQNLKDTLHQLPQNNPEVYSTITEIGNNLKKVEEALRLITETAKT</sequence>
<reference evidence="3 4" key="1">
    <citation type="submission" date="2017-05" db="EMBL/GenBank/DDBJ databases">
        <authorList>
            <person name="Varghese N."/>
            <person name="Submissions S."/>
        </authorList>
    </citation>
    <scope>NUCLEOTIDE SEQUENCE [LARGE SCALE GENOMIC DNA]</scope>
    <source>
        <strain evidence="3 4">DSM 19036</strain>
    </source>
</reference>
<evidence type="ECO:0000313" key="4">
    <source>
        <dbReference type="Proteomes" id="UP000320300"/>
    </source>
</evidence>
<keyword evidence="4" id="KW-1185">Reference proteome</keyword>
<feature type="compositionally biased region" description="Basic and acidic residues" evidence="1">
    <location>
        <begin position="1"/>
        <end position="14"/>
    </location>
</feature>
<dbReference type="InterPro" id="IPR029016">
    <property type="entry name" value="GAF-like_dom_sf"/>
</dbReference>